<reference evidence="1" key="1">
    <citation type="submission" date="2018-10" db="EMBL/GenBank/DDBJ databases">
        <title>Hidden diversity of soil giant viruses.</title>
        <authorList>
            <person name="Schulz F."/>
            <person name="Alteio L."/>
            <person name="Goudeau D."/>
            <person name="Ryan E.M."/>
            <person name="Malmstrom R.R."/>
            <person name="Blanchard J."/>
            <person name="Woyke T."/>
        </authorList>
    </citation>
    <scope>NUCLEOTIDE SEQUENCE</scope>
    <source>
        <strain evidence="1">SAV1</strain>
    </source>
</reference>
<evidence type="ECO:0000313" key="1">
    <source>
        <dbReference type="EMBL" id="AYV85520.1"/>
    </source>
</evidence>
<accession>A0A3G5AEB1</accession>
<dbReference type="EMBL" id="MK072457">
    <property type="protein sequence ID" value="AYV85520.1"/>
    <property type="molecule type" value="Genomic_DNA"/>
</dbReference>
<protein>
    <submittedName>
        <fullName evidence="1">Uncharacterized protein</fullName>
    </submittedName>
</protein>
<organism evidence="1">
    <name type="scientific">Satyrvirus sp</name>
    <dbReference type="NCBI Taxonomy" id="2487771"/>
    <lineage>
        <taxon>Viruses</taxon>
        <taxon>Varidnaviria</taxon>
        <taxon>Bamfordvirae</taxon>
        <taxon>Nucleocytoviricota</taxon>
        <taxon>Megaviricetes</taxon>
        <taxon>Imitervirales</taxon>
        <taxon>Mimiviridae</taxon>
        <taxon>Megamimivirinae</taxon>
    </lineage>
</organism>
<name>A0A3G5AEB1_9VIRU</name>
<proteinExistence type="predicted"/>
<gene>
    <name evidence="1" type="ORF">Satyrvirus21_4</name>
</gene>
<sequence length="181" mass="21309">MDADAERTKERLEEIWVWIEELDKLTDDFMCLFQLYETRLTGSGLSLFHIFNPGYNELVKNINQCIFFKRRFLLEIYMRIMELRNIRSEQNNSVLEEDVDELLCSLFSVREKLGNPTKDRIWISDILEIISKQRVSQSMLASFFQKDLPHSNSPCPDSFYLNSNSSCPVSFYSNSSYSNLN</sequence>